<name>A0A4R6DJN3_9MICO</name>
<feature type="transmembrane region" description="Helical" evidence="1">
    <location>
        <begin position="145"/>
        <end position="169"/>
    </location>
</feature>
<evidence type="ECO:0000256" key="1">
    <source>
        <dbReference type="SAM" id="Phobius"/>
    </source>
</evidence>
<reference evidence="2 3" key="1">
    <citation type="submission" date="2019-03" db="EMBL/GenBank/DDBJ databases">
        <title>Genomic analyses of the natural microbiome of Caenorhabditis elegans.</title>
        <authorList>
            <person name="Samuel B."/>
        </authorList>
    </citation>
    <scope>NUCLEOTIDE SEQUENCE [LARGE SCALE GENOMIC DNA]</scope>
    <source>
        <strain evidence="2 3">JUb65</strain>
    </source>
</reference>
<dbReference type="Proteomes" id="UP000295764">
    <property type="component" value="Unassembled WGS sequence"/>
</dbReference>
<sequence length="192" mass="20188">MTTIELPRKRRKQIKKLKGKTASLLGEQRKVLEHANEILAEARAHAADAARKDIAPRVQNAIDNGIRPAVATGVHAATSAAQTASHRFQTEVIPGLVSTAGSVLSVGDLAKDPRVKKLVKNAQKKSKKARKAAAKYVPAAQQKKGLGFGGVALIVVGVVAVAGAAYAAYQTLRADDDLWVADDADTAEKPSA</sequence>
<protein>
    <recommendedName>
        <fullName evidence="4">DNA helicase</fullName>
    </recommendedName>
</protein>
<gene>
    <name evidence="2" type="ORF">EDF64_105171</name>
</gene>
<keyword evidence="1" id="KW-0812">Transmembrane</keyword>
<dbReference type="RefSeq" id="WP_083402689.1">
    <property type="nucleotide sequence ID" value="NZ_SNVW01000005.1"/>
</dbReference>
<evidence type="ECO:0000313" key="3">
    <source>
        <dbReference type="Proteomes" id="UP000295764"/>
    </source>
</evidence>
<dbReference type="STRING" id="2035.RU06_12745"/>
<dbReference type="AlphaFoldDB" id="A0A4R6DJN3"/>
<dbReference type="EMBL" id="SNVW01000005">
    <property type="protein sequence ID" value="TDN44338.1"/>
    <property type="molecule type" value="Genomic_DNA"/>
</dbReference>
<evidence type="ECO:0008006" key="4">
    <source>
        <dbReference type="Google" id="ProtNLM"/>
    </source>
</evidence>
<evidence type="ECO:0000313" key="2">
    <source>
        <dbReference type="EMBL" id="TDN44338.1"/>
    </source>
</evidence>
<proteinExistence type="predicted"/>
<comment type="caution">
    <text evidence="2">The sequence shown here is derived from an EMBL/GenBank/DDBJ whole genome shotgun (WGS) entry which is preliminary data.</text>
</comment>
<keyword evidence="1" id="KW-1133">Transmembrane helix</keyword>
<keyword evidence="1" id="KW-0472">Membrane</keyword>
<accession>A0A4R6DJN3</accession>
<organism evidence="2 3">
    <name type="scientific">Curtobacterium flaccumfaciens</name>
    <dbReference type="NCBI Taxonomy" id="2035"/>
    <lineage>
        <taxon>Bacteria</taxon>
        <taxon>Bacillati</taxon>
        <taxon>Actinomycetota</taxon>
        <taxon>Actinomycetes</taxon>
        <taxon>Micrococcales</taxon>
        <taxon>Microbacteriaceae</taxon>
        <taxon>Curtobacterium</taxon>
    </lineage>
</organism>